<accession>A0A023D6Z0</accession>
<reference evidence="1 2" key="2">
    <citation type="journal article" date="2014" name="FEMS Microbiol. Lett.">
        <title>Draft genomic DNA sequence of the facultatively methylotrophic bacterium Acidomonas methanolica type strain MB58.</title>
        <authorList>
            <person name="Higashiura N."/>
            <person name="Hadano H."/>
            <person name="Hirakawa H."/>
            <person name="Matsutani M."/>
            <person name="Takabe S."/>
            <person name="Matsushita K."/>
            <person name="Azuma Y."/>
        </authorList>
    </citation>
    <scope>NUCLEOTIDE SEQUENCE [LARGE SCALE GENOMIC DNA]</scope>
    <source>
        <strain evidence="1 2">MB58</strain>
    </source>
</reference>
<name>A0A023D6Z0_ACIMT</name>
<dbReference type="RefSeq" id="WP_132127064.1">
    <property type="nucleotide sequence ID" value="NZ_BAND01000068.1"/>
</dbReference>
<proteinExistence type="predicted"/>
<reference evidence="2" key="1">
    <citation type="journal article" date="2014" name="FEMS Microbiol. Lett.">
        <title>Draft Genomic DNA Sequence of the Facultatively Methylotrophic Bacterium Acidomonas methanolica type strain MB58.</title>
        <authorList>
            <person name="Higashiura N."/>
            <person name="Hadano H."/>
            <person name="Hirakawa H."/>
            <person name="Matsutani M."/>
            <person name="Takabe S."/>
            <person name="Matsushita K."/>
            <person name="Azuma Y."/>
        </authorList>
    </citation>
    <scope>NUCLEOTIDE SEQUENCE [LARGE SCALE GENOMIC DNA]</scope>
    <source>
        <strain evidence="2">MB58</strain>
    </source>
</reference>
<dbReference type="OrthoDB" id="7376528at2"/>
<sequence length="188" mass="22227">MSFNDEQKERFLDAANPHQWYRTSNNLHSQALILWDNRGRGHTTLMKDGQPLRVWDDANKGTFLLSAFAMENMLKAFCIYEDPSLVSGGRIDNKIATHKLWRLAERTSLIPYKSRDKWVFDILSSGNESWARYPCGRCANDIEFERQFTMRLWKRYCSMILVYRTKMEKLLIKGWTGPYGFYGKWTFT</sequence>
<dbReference type="Proteomes" id="UP000019760">
    <property type="component" value="Unassembled WGS sequence"/>
</dbReference>
<evidence type="ECO:0000313" key="2">
    <source>
        <dbReference type="Proteomes" id="UP000019760"/>
    </source>
</evidence>
<keyword evidence="2" id="KW-1185">Reference proteome</keyword>
<evidence type="ECO:0000313" key="1">
    <source>
        <dbReference type="EMBL" id="GAJ29571.1"/>
    </source>
</evidence>
<organism evidence="1 2">
    <name type="scientific">Acidomonas methanolica NBRC 104435</name>
    <dbReference type="NCBI Taxonomy" id="1231351"/>
    <lineage>
        <taxon>Bacteria</taxon>
        <taxon>Pseudomonadati</taxon>
        <taxon>Pseudomonadota</taxon>
        <taxon>Alphaproteobacteria</taxon>
        <taxon>Acetobacterales</taxon>
        <taxon>Acetobacteraceae</taxon>
        <taxon>Acidomonas</taxon>
    </lineage>
</organism>
<gene>
    <name evidence="1" type="ORF">Amme_068_004</name>
</gene>
<protein>
    <submittedName>
        <fullName evidence="1">Uncharacterized protein</fullName>
    </submittedName>
</protein>
<dbReference type="EMBL" id="BAND01000068">
    <property type="protein sequence ID" value="GAJ29571.1"/>
    <property type="molecule type" value="Genomic_DNA"/>
</dbReference>
<dbReference type="AlphaFoldDB" id="A0A023D6Z0"/>
<comment type="caution">
    <text evidence="1">The sequence shown here is derived from an EMBL/GenBank/DDBJ whole genome shotgun (WGS) entry which is preliminary data.</text>
</comment>